<name>A0A2D3NVN3_9FUSO</name>
<feature type="transmembrane region" description="Helical" evidence="1">
    <location>
        <begin position="379"/>
        <end position="402"/>
    </location>
</feature>
<dbReference type="EMBL" id="CP024699">
    <property type="protein sequence ID" value="ATV59457.1"/>
    <property type="molecule type" value="Genomic_DNA"/>
</dbReference>
<dbReference type="Pfam" id="PF02447">
    <property type="entry name" value="GntP_permease"/>
    <property type="match status" value="1"/>
</dbReference>
<keyword evidence="1" id="KW-0812">Transmembrane</keyword>
<feature type="transmembrane region" description="Helical" evidence="1">
    <location>
        <begin position="334"/>
        <end position="358"/>
    </location>
</feature>
<feature type="transmembrane region" description="Helical" evidence="1">
    <location>
        <begin position="6"/>
        <end position="38"/>
    </location>
</feature>
<feature type="transmembrane region" description="Helical" evidence="1">
    <location>
        <begin position="414"/>
        <end position="434"/>
    </location>
</feature>
<feature type="transmembrane region" description="Helical" evidence="1">
    <location>
        <begin position="59"/>
        <end position="77"/>
    </location>
</feature>
<feature type="transmembrane region" description="Helical" evidence="1">
    <location>
        <begin position="99"/>
        <end position="132"/>
    </location>
</feature>
<accession>A0A2D3NVN3</accession>
<keyword evidence="1" id="KW-0472">Membrane</keyword>
<dbReference type="PANTHER" id="PTHR30354">
    <property type="entry name" value="GNT FAMILY GLUCONATE TRANSPORTER"/>
    <property type="match status" value="1"/>
</dbReference>
<feature type="transmembrane region" description="Helical" evidence="1">
    <location>
        <begin position="176"/>
        <end position="199"/>
    </location>
</feature>
<dbReference type="GO" id="GO:0015128">
    <property type="term" value="F:gluconate transmembrane transporter activity"/>
    <property type="evidence" value="ECO:0007669"/>
    <property type="project" value="InterPro"/>
</dbReference>
<evidence type="ECO:0008006" key="4">
    <source>
        <dbReference type="Google" id="ProtNLM"/>
    </source>
</evidence>
<feature type="transmembrane region" description="Helical" evidence="1">
    <location>
        <begin position="299"/>
        <end position="322"/>
    </location>
</feature>
<dbReference type="Proteomes" id="UP000230056">
    <property type="component" value="Chromosome"/>
</dbReference>
<feature type="transmembrane region" description="Helical" evidence="1">
    <location>
        <begin position="144"/>
        <end position="164"/>
    </location>
</feature>
<feature type="transmembrane region" description="Helical" evidence="1">
    <location>
        <begin position="260"/>
        <end position="278"/>
    </location>
</feature>
<evidence type="ECO:0000313" key="2">
    <source>
        <dbReference type="EMBL" id="ATV59457.1"/>
    </source>
</evidence>
<reference evidence="2 3" key="1">
    <citation type="submission" date="2017-11" db="EMBL/GenBank/DDBJ databases">
        <title>Genome sequencing of Fusobacterium periodonticum KCOM 1261.</title>
        <authorList>
            <person name="Kook J.-K."/>
            <person name="Park S.-N."/>
            <person name="Lim Y.K."/>
        </authorList>
    </citation>
    <scope>NUCLEOTIDE SEQUENCE [LARGE SCALE GENOMIC DNA]</scope>
    <source>
        <strain evidence="2 3">KCOM 1261</strain>
    </source>
</reference>
<dbReference type="GO" id="GO:0005886">
    <property type="term" value="C:plasma membrane"/>
    <property type="evidence" value="ECO:0007669"/>
    <property type="project" value="TreeGrafter"/>
</dbReference>
<dbReference type="InterPro" id="IPR003474">
    <property type="entry name" value="Glcn_transporter"/>
</dbReference>
<dbReference type="RefSeq" id="WP_100024904.1">
    <property type="nucleotide sequence ID" value="NZ_CP024699.1"/>
</dbReference>
<protein>
    <recommendedName>
        <fullName evidence="4">Citrate transporter</fullName>
    </recommendedName>
</protein>
<evidence type="ECO:0000256" key="1">
    <source>
        <dbReference type="SAM" id="Phobius"/>
    </source>
</evidence>
<evidence type="ECO:0000313" key="3">
    <source>
        <dbReference type="Proteomes" id="UP000230056"/>
    </source>
</evidence>
<dbReference type="PANTHER" id="PTHR30354:SF7">
    <property type="entry name" value="BLL7963 PROTEIN"/>
    <property type="match status" value="1"/>
</dbReference>
<sequence>MEINTIGLLLTFILLIFLIFKGWNIWIISIISTLFLALTNNLNIEKVIFETYSSFFKNFVGDWFLLFILSSIFGKIMEKSGAAVIIAKSLASKIEEKRAVLIILIITFILSYGGINIFVIVFSVYPICLVLFSKLNIPKEVCPGLILAIPASITMVVFPGTPSIQNTIPTKYFGTTIYSAPFIGILTSIFIFLCDYYFYSYVIKKLKKMDKKFILDDGEKLENIDKKNTKLEIILAYIPLLTLLIINYCLINIISIKSSKFALCIGIGVSIILGLIIYRKKLNLKKDLEMGIKNGIEALFTTASIISFGGVVSKTIAFKNIIDWTIKIKASPLISMFIVINIICMVTASSVGGLTIYLENFSSELLKTGIPVEILHRMAAIASSGLDAMPFASGIIVVNTIAKTKLKDTYKYIFVSQCIIPMLSYGVACFLYALKIN</sequence>
<gene>
    <name evidence="2" type="ORF">CTM72_06770</name>
</gene>
<proteinExistence type="predicted"/>
<feature type="transmembrane region" description="Helical" evidence="1">
    <location>
        <begin position="234"/>
        <end position="254"/>
    </location>
</feature>
<organism evidence="2 3">
    <name type="scientific">Fusobacterium pseudoperiodonticum</name>
    <dbReference type="NCBI Taxonomy" id="2663009"/>
    <lineage>
        <taxon>Bacteria</taxon>
        <taxon>Fusobacteriati</taxon>
        <taxon>Fusobacteriota</taxon>
        <taxon>Fusobacteriia</taxon>
        <taxon>Fusobacteriales</taxon>
        <taxon>Fusobacteriaceae</taxon>
        <taxon>Fusobacterium</taxon>
    </lineage>
</organism>
<dbReference type="AlphaFoldDB" id="A0A2D3NVN3"/>
<keyword evidence="1" id="KW-1133">Transmembrane helix</keyword>